<organism evidence="2 3">
    <name type="scientific">Mytilus edulis</name>
    <name type="common">Blue mussel</name>
    <dbReference type="NCBI Taxonomy" id="6550"/>
    <lineage>
        <taxon>Eukaryota</taxon>
        <taxon>Metazoa</taxon>
        <taxon>Spiralia</taxon>
        <taxon>Lophotrochozoa</taxon>
        <taxon>Mollusca</taxon>
        <taxon>Bivalvia</taxon>
        <taxon>Autobranchia</taxon>
        <taxon>Pteriomorphia</taxon>
        <taxon>Mytilida</taxon>
        <taxon>Mytiloidea</taxon>
        <taxon>Mytilidae</taxon>
        <taxon>Mytilinae</taxon>
        <taxon>Mytilus</taxon>
    </lineage>
</organism>
<evidence type="ECO:0000313" key="3">
    <source>
        <dbReference type="Proteomes" id="UP000683360"/>
    </source>
</evidence>
<protein>
    <submittedName>
        <fullName evidence="2">Uncharacterized protein</fullName>
    </submittedName>
</protein>
<keyword evidence="1" id="KW-0732">Signal</keyword>
<feature type="chain" id="PRO_5035931776" evidence="1">
    <location>
        <begin position="24"/>
        <end position="396"/>
    </location>
</feature>
<accession>A0A8S3S280</accession>
<evidence type="ECO:0000313" key="2">
    <source>
        <dbReference type="EMBL" id="CAG2213310.1"/>
    </source>
</evidence>
<name>A0A8S3S280_MYTED</name>
<dbReference type="Proteomes" id="UP000683360">
    <property type="component" value="Unassembled WGS sequence"/>
</dbReference>
<dbReference type="OrthoDB" id="6078430at2759"/>
<comment type="caution">
    <text evidence="2">The sequence shown here is derived from an EMBL/GenBank/DDBJ whole genome shotgun (WGS) entry which is preliminary data.</text>
</comment>
<feature type="signal peptide" evidence="1">
    <location>
        <begin position="1"/>
        <end position="23"/>
    </location>
</feature>
<evidence type="ECO:0000256" key="1">
    <source>
        <dbReference type="SAM" id="SignalP"/>
    </source>
</evidence>
<keyword evidence="3" id="KW-1185">Reference proteome</keyword>
<reference evidence="2" key="1">
    <citation type="submission" date="2021-03" db="EMBL/GenBank/DDBJ databases">
        <authorList>
            <person name="Bekaert M."/>
        </authorList>
    </citation>
    <scope>NUCLEOTIDE SEQUENCE</scope>
</reference>
<dbReference type="AlphaFoldDB" id="A0A8S3S280"/>
<gene>
    <name evidence="2" type="ORF">MEDL_27240</name>
</gene>
<dbReference type="EMBL" id="CAJPWZ010001349">
    <property type="protein sequence ID" value="CAG2213310.1"/>
    <property type="molecule type" value="Genomic_DNA"/>
</dbReference>
<proteinExistence type="predicted"/>
<sequence>MTRFGFVILPFLLFALLLSTSKADEQRINYGVIFQNQPNIDFATDYWTHIYEIPMYLNLQHKLVTKCPQRAGRVCQSYDKIVAQVNYMKEYMNAQIQDTKSLIDKLVPKLNRTVIGKSKRALIPFVGSIMGGLFGLITEDSMKKIVTHINSLTSENNKISNALKQYGGSLASFVSQTEKRLDNAMQGIENNYQGLIFLNALIQRDFKNLEDHYTDYFQILTDQSQDSITLQNYIIDLKTAIINLIEGKLSPILLKPDVIQQTVSDIQIILNANYTGFKILTSNPHYYYNYAKYIVLQNNTKLYLVVQFPLTTHGKLFEVYKIKSFPVAVTTNNSHATQLFDPFSYSTLQSSCLNTLLNNPEIEIPHNDLPPFISLYIDYFERLQKSYQRQVRNYFR</sequence>